<evidence type="ECO:0000256" key="1">
    <source>
        <dbReference type="SAM" id="MobiDB-lite"/>
    </source>
</evidence>
<protein>
    <submittedName>
        <fullName evidence="2">Uncharacterized protein</fullName>
    </submittedName>
</protein>
<dbReference type="AlphaFoldDB" id="H5U3U7"/>
<sequence length="126" mass="14827">MRVRVERRSPIHRYDGRPRRCRTDSRAHLGLRRVLADDAESPCTSRIPDQIRFVSRGVDECRYPRFRQLRDIARGRRPVTEPEIEDDKVEWKAHVRRVGCELSQEVSDGVRADHQVQVICVREEAP</sequence>
<comment type="caution">
    <text evidence="2">The sequence shown here is derived from an EMBL/GenBank/DDBJ whole genome shotgun (WGS) entry which is preliminary data.</text>
</comment>
<feature type="region of interest" description="Disordered" evidence="1">
    <location>
        <begin position="1"/>
        <end position="20"/>
    </location>
</feature>
<dbReference type="Proteomes" id="UP000005845">
    <property type="component" value="Unassembled WGS sequence"/>
</dbReference>
<evidence type="ECO:0000313" key="3">
    <source>
        <dbReference type="Proteomes" id="UP000005845"/>
    </source>
</evidence>
<name>H5U3U7_9ACTN</name>
<accession>H5U3U7</accession>
<gene>
    <name evidence="2" type="ORF">GOSPT_099_00540</name>
</gene>
<organism evidence="2 3">
    <name type="scientific">Gordonia sputi NBRC 100414</name>
    <dbReference type="NCBI Taxonomy" id="1089453"/>
    <lineage>
        <taxon>Bacteria</taxon>
        <taxon>Bacillati</taxon>
        <taxon>Actinomycetota</taxon>
        <taxon>Actinomycetes</taxon>
        <taxon>Mycobacteriales</taxon>
        <taxon>Gordoniaceae</taxon>
        <taxon>Gordonia</taxon>
    </lineage>
</organism>
<keyword evidence="3" id="KW-1185">Reference proteome</keyword>
<reference evidence="2 3" key="1">
    <citation type="submission" date="2012-02" db="EMBL/GenBank/DDBJ databases">
        <title>Whole genome shotgun sequence of Gordonia sputi NBRC 100414.</title>
        <authorList>
            <person name="Yoshida I."/>
            <person name="Hosoyama A."/>
            <person name="Tsuchikane K."/>
            <person name="Katsumata H."/>
            <person name="Yamazaki S."/>
            <person name="Fujita N."/>
        </authorList>
    </citation>
    <scope>NUCLEOTIDE SEQUENCE [LARGE SCALE GENOMIC DNA]</scope>
    <source>
        <strain evidence="2 3">NBRC 100414</strain>
    </source>
</reference>
<dbReference type="EMBL" id="BAFC01000097">
    <property type="protein sequence ID" value="GAB40405.1"/>
    <property type="molecule type" value="Genomic_DNA"/>
</dbReference>
<proteinExistence type="predicted"/>
<evidence type="ECO:0000313" key="2">
    <source>
        <dbReference type="EMBL" id="GAB40405.1"/>
    </source>
</evidence>